<gene>
    <name evidence="2" type="ORF">DESME_13105</name>
</gene>
<organism evidence="2 3">
    <name type="scientific">Desulfitobacterium metallireducens DSM 15288</name>
    <dbReference type="NCBI Taxonomy" id="871968"/>
    <lineage>
        <taxon>Bacteria</taxon>
        <taxon>Bacillati</taxon>
        <taxon>Bacillota</taxon>
        <taxon>Clostridia</taxon>
        <taxon>Eubacteriales</taxon>
        <taxon>Desulfitobacteriaceae</taxon>
        <taxon>Desulfitobacterium</taxon>
    </lineage>
</organism>
<sequence>MSKDEARREELTHKFPDVDQHFQEIKKEIYEPQIDRLGETKKEQKGRDKNQ</sequence>
<dbReference type="AlphaFoldDB" id="W0EAF9"/>
<dbReference type="HOGENOM" id="CLU_3098141_0_0_9"/>
<dbReference type="Proteomes" id="UP000010847">
    <property type="component" value="Chromosome"/>
</dbReference>
<feature type="region of interest" description="Disordered" evidence="1">
    <location>
        <begin position="28"/>
        <end position="51"/>
    </location>
</feature>
<evidence type="ECO:0000313" key="2">
    <source>
        <dbReference type="EMBL" id="AHF07855.1"/>
    </source>
</evidence>
<dbReference type="EMBL" id="CP007032">
    <property type="protein sequence ID" value="AHF07855.1"/>
    <property type="molecule type" value="Genomic_DNA"/>
</dbReference>
<accession>W0EAF9</accession>
<reference evidence="2 3" key="1">
    <citation type="submission" date="2013-12" db="EMBL/GenBank/DDBJ databases">
        <authorList>
            <consortium name="DOE Joint Genome Institute"/>
            <person name="Smidt H."/>
            <person name="Huntemann M."/>
            <person name="Han J."/>
            <person name="Chen A."/>
            <person name="Kyrpides N."/>
            <person name="Mavromatis K."/>
            <person name="Markowitz V."/>
            <person name="Palaniappan K."/>
            <person name="Ivanova N."/>
            <person name="Schaumberg A."/>
            <person name="Pati A."/>
            <person name="Liolios K."/>
            <person name="Nordberg H.P."/>
            <person name="Cantor M.N."/>
            <person name="Hua S.X."/>
            <person name="Woyke T."/>
        </authorList>
    </citation>
    <scope>NUCLEOTIDE SEQUENCE [LARGE SCALE GENOMIC DNA]</scope>
    <source>
        <strain evidence="3">DSM 15288</strain>
    </source>
</reference>
<dbReference type="RefSeq" id="WP_006715897.1">
    <property type="nucleotide sequence ID" value="NZ_CP007032.1"/>
</dbReference>
<evidence type="ECO:0000256" key="1">
    <source>
        <dbReference type="SAM" id="MobiDB-lite"/>
    </source>
</evidence>
<proteinExistence type="predicted"/>
<dbReference type="KEGG" id="dmt:DESME_13105"/>
<dbReference type="eggNOG" id="ENOG5030BN5">
    <property type="taxonomic scope" value="Bacteria"/>
</dbReference>
<evidence type="ECO:0000313" key="3">
    <source>
        <dbReference type="Proteomes" id="UP000010847"/>
    </source>
</evidence>
<keyword evidence="3" id="KW-1185">Reference proteome</keyword>
<protein>
    <submittedName>
        <fullName evidence="2">Uncharacterized protein</fullName>
    </submittedName>
</protein>
<name>W0EAF9_9FIRM</name>